<dbReference type="SUPFAM" id="SSF160515">
    <property type="entry name" value="YueI-like"/>
    <property type="match status" value="1"/>
</dbReference>
<dbReference type="InterPro" id="IPR012543">
    <property type="entry name" value="DUF1694"/>
</dbReference>
<accession>A0ABW3LLS4</accession>
<dbReference type="Gene3D" id="3.30.1330.30">
    <property type="match status" value="1"/>
</dbReference>
<name>A0ABW3LLS4_9BACI</name>
<protein>
    <submittedName>
        <fullName evidence="1">YueI family protein</fullName>
    </submittedName>
</protein>
<dbReference type="RefSeq" id="WP_390360991.1">
    <property type="nucleotide sequence ID" value="NZ_JBHTKJ010000016.1"/>
</dbReference>
<dbReference type="InterPro" id="IPR029064">
    <property type="entry name" value="Ribosomal_eL30-like_sf"/>
</dbReference>
<keyword evidence="2" id="KW-1185">Reference proteome</keyword>
<reference evidence="2" key="1">
    <citation type="journal article" date="2019" name="Int. J. Syst. Evol. Microbiol.">
        <title>The Global Catalogue of Microorganisms (GCM) 10K type strain sequencing project: providing services to taxonomists for standard genome sequencing and annotation.</title>
        <authorList>
            <consortium name="The Broad Institute Genomics Platform"/>
            <consortium name="The Broad Institute Genome Sequencing Center for Infectious Disease"/>
            <person name="Wu L."/>
            <person name="Ma J."/>
        </authorList>
    </citation>
    <scope>NUCLEOTIDE SEQUENCE [LARGE SCALE GENOMIC DNA]</scope>
    <source>
        <strain evidence="2">CCUG 56754</strain>
    </source>
</reference>
<dbReference type="Proteomes" id="UP001597040">
    <property type="component" value="Unassembled WGS sequence"/>
</dbReference>
<dbReference type="EMBL" id="JBHTKJ010000016">
    <property type="protein sequence ID" value="MFD1038214.1"/>
    <property type="molecule type" value="Genomic_DNA"/>
</dbReference>
<proteinExistence type="predicted"/>
<organism evidence="1 2">
    <name type="scientific">Virgibacillus byunsanensis</name>
    <dbReference type="NCBI Taxonomy" id="570945"/>
    <lineage>
        <taxon>Bacteria</taxon>
        <taxon>Bacillati</taxon>
        <taxon>Bacillota</taxon>
        <taxon>Bacilli</taxon>
        <taxon>Bacillales</taxon>
        <taxon>Bacillaceae</taxon>
        <taxon>Virgibacillus</taxon>
    </lineage>
</organism>
<evidence type="ECO:0000313" key="2">
    <source>
        <dbReference type="Proteomes" id="UP001597040"/>
    </source>
</evidence>
<sequence length="144" mass="16670">MSKKDVDDYLTEGIYGARKPKQAERKKYLGTLRERIVIVLTKGQIMSDKGLVKLEEAMQKHPNTELLINGHVSYKFLAEEKALATKQNIPYTTITNEESDTDIGAVLTYDYAIDKKDIFIKEESEEEKNTQEETFSSRIKRWFT</sequence>
<gene>
    <name evidence="1" type="ORF">ACFQ3N_07290</name>
</gene>
<comment type="caution">
    <text evidence="1">The sequence shown here is derived from an EMBL/GenBank/DDBJ whole genome shotgun (WGS) entry which is preliminary data.</text>
</comment>
<dbReference type="PIRSF" id="PIRSF034303">
    <property type="entry name" value="DUF1694"/>
    <property type="match status" value="1"/>
</dbReference>
<evidence type="ECO:0000313" key="1">
    <source>
        <dbReference type="EMBL" id="MFD1038214.1"/>
    </source>
</evidence>
<dbReference type="Pfam" id="PF07997">
    <property type="entry name" value="DUF1694"/>
    <property type="match status" value="1"/>
</dbReference>